<accession>A0AB34FTI0</accession>
<dbReference type="AlphaFoldDB" id="A0AB34FTI0"/>
<organism evidence="7 8">
    <name type="scientific">Purpureocillium lavendulum</name>
    <dbReference type="NCBI Taxonomy" id="1247861"/>
    <lineage>
        <taxon>Eukaryota</taxon>
        <taxon>Fungi</taxon>
        <taxon>Dikarya</taxon>
        <taxon>Ascomycota</taxon>
        <taxon>Pezizomycotina</taxon>
        <taxon>Sordariomycetes</taxon>
        <taxon>Hypocreomycetidae</taxon>
        <taxon>Hypocreales</taxon>
        <taxon>Ophiocordycipitaceae</taxon>
        <taxon>Purpureocillium</taxon>
    </lineage>
</organism>
<keyword evidence="6" id="KW-0813">Transport</keyword>
<keyword evidence="6" id="KW-0187">Copper transport</keyword>
<evidence type="ECO:0000256" key="3">
    <source>
        <dbReference type="ARBA" id="ARBA00022692"/>
    </source>
</evidence>
<dbReference type="PANTHER" id="PTHR12483">
    <property type="entry name" value="SOLUTE CARRIER FAMILY 31 COPPER TRANSPORTERS"/>
    <property type="match status" value="1"/>
</dbReference>
<protein>
    <recommendedName>
        <fullName evidence="6">Copper transport protein</fullName>
    </recommendedName>
</protein>
<evidence type="ECO:0000256" key="2">
    <source>
        <dbReference type="ARBA" id="ARBA00006921"/>
    </source>
</evidence>
<dbReference type="InterPro" id="IPR007274">
    <property type="entry name" value="Cop_transporter"/>
</dbReference>
<sequence length="223" mass="23746">MDHATMTGTMGSMSHTMSMDMPATTSGAAMGGHDMGGMGGMGGGNSCKISMLFNFYTIDACFLSSDWHVTSRGMFAGSCIGVFLLAMSLEFLRRSVKEFDRFLVRQHVAKHQGAPPAAAAAAAERGSVSSKDAAATATAAGACPAVIPPFRPNVFQQAIRAFLHFLQFTVAYFLMLLAMYFNIYIIVSIILGAFFGAFIFQWETLPLVGQQTSAAQEATVCCG</sequence>
<name>A0AB34FTI0_9HYPO</name>
<comment type="similarity">
    <text evidence="2 6">Belongs to the copper transporter (Ctr) (TC 1.A.56) family. SLC31A subfamily.</text>
</comment>
<keyword evidence="6" id="KW-0406">Ion transport</keyword>
<evidence type="ECO:0000313" key="8">
    <source>
        <dbReference type="Proteomes" id="UP001163105"/>
    </source>
</evidence>
<keyword evidence="6" id="KW-0186">Copper</keyword>
<comment type="subcellular location">
    <subcellularLocation>
        <location evidence="1 6">Membrane</location>
        <topology evidence="1 6">Multi-pass membrane protein</topology>
    </subcellularLocation>
</comment>
<evidence type="ECO:0000256" key="1">
    <source>
        <dbReference type="ARBA" id="ARBA00004141"/>
    </source>
</evidence>
<keyword evidence="8" id="KW-1185">Reference proteome</keyword>
<comment type="caution">
    <text evidence="7">The sequence shown here is derived from an EMBL/GenBank/DDBJ whole genome shotgun (WGS) entry which is preliminary data.</text>
</comment>
<feature type="transmembrane region" description="Helical" evidence="6">
    <location>
        <begin position="181"/>
        <end position="200"/>
    </location>
</feature>
<proteinExistence type="inferred from homology"/>
<dbReference type="Proteomes" id="UP001163105">
    <property type="component" value="Unassembled WGS sequence"/>
</dbReference>
<evidence type="ECO:0000256" key="6">
    <source>
        <dbReference type="RuleBase" id="RU367022"/>
    </source>
</evidence>
<feature type="transmembrane region" description="Helical" evidence="6">
    <location>
        <begin position="73"/>
        <end position="92"/>
    </location>
</feature>
<dbReference type="GO" id="GO:0005375">
    <property type="term" value="F:copper ion transmembrane transporter activity"/>
    <property type="evidence" value="ECO:0007669"/>
    <property type="project" value="UniProtKB-UniRule"/>
</dbReference>
<dbReference type="GO" id="GO:0016020">
    <property type="term" value="C:membrane"/>
    <property type="evidence" value="ECO:0007669"/>
    <property type="project" value="UniProtKB-SubCell"/>
</dbReference>
<keyword evidence="3 6" id="KW-0812">Transmembrane</keyword>
<gene>
    <name evidence="7" type="primary">SLC31A1</name>
    <name evidence="7" type="ORF">O9K51_03988</name>
</gene>
<keyword evidence="5 6" id="KW-0472">Membrane</keyword>
<evidence type="ECO:0000256" key="4">
    <source>
        <dbReference type="ARBA" id="ARBA00022989"/>
    </source>
</evidence>
<evidence type="ECO:0000256" key="5">
    <source>
        <dbReference type="ARBA" id="ARBA00023136"/>
    </source>
</evidence>
<dbReference type="Pfam" id="PF04145">
    <property type="entry name" value="Ctr"/>
    <property type="match status" value="1"/>
</dbReference>
<dbReference type="PANTHER" id="PTHR12483:SF73">
    <property type="entry name" value="COPPER TRANSPORT PROTEIN CTR3"/>
    <property type="match status" value="1"/>
</dbReference>
<keyword evidence="4 6" id="KW-1133">Transmembrane helix</keyword>
<evidence type="ECO:0000313" key="7">
    <source>
        <dbReference type="EMBL" id="KAJ6442813.1"/>
    </source>
</evidence>
<reference evidence="7" key="1">
    <citation type="submission" date="2023-01" db="EMBL/GenBank/DDBJ databases">
        <title>The growth and conidiation of Purpureocillium lavendulum are regulated by nitrogen source and histone H3K14 acetylation.</title>
        <authorList>
            <person name="Tang P."/>
            <person name="Han J."/>
            <person name="Zhang C."/>
            <person name="Tang P."/>
            <person name="Qi F."/>
            <person name="Zhang K."/>
            <person name="Liang L."/>
        </authorList>
    </citation>
    <scope>NUCLEOTIDE SEQUENCE</scope>
    <source>
        <strain evidence="7">YMF1.00683</strain>
    </source>
</reference>
<dbReference type="EMBL" id="JAQHRD010000003">
    <property type="protein sequence ID" value="KAJ6442813.1"/>
    <property type="molecule type" value="Genomic_DNA"/>
</dbReference>